<dbReference type="InterPro" id="IPR011059">
    <property type="entry name" value="Metal-dep_hydrolase_composite"/>
</dbReference>
<reference evidence="2 3" key="1">
    <citation type="submission" date="2018-05" db="EMBL/GenBank/DDBJ databases">
        <title>A metagenomic window into the 2 km-deep terrestrial subsurface aquifer revealed taxonomically and functionally diverse microbial community comprising novel uncultured bacterial lineages.</title>
        <authorList>
            <person name="Kadnikov V.V."/>
            <person name="Mardanov A.V."/>
            <person name="Beletsky A.V."/>
            <person name="Banks D."/>
            <person name="Pimenov N.V."/>
            <person name="Frank Y.A."/>
            <person name="Karnachuk O.V."/>
            <person name="Ravin N.V."/>
        </authorList>
    </citation>
    <scope>NUCLEOTIDE SEQUENCE [LARGE SCALE GENOMIC DNA]</scope>
    <source>
        <strain evidence="2">BY5</strain>
    </source>
</reference>
<sequence length="547" mass="58993">MPLPSPCSWLFRRATLHLAGRPPARPGALLVQEGRIAWLGPDGEAPSPPPGAEVIDLHGGSLLPGFQDAHLHPFIGAVDLLECRLAPTDGPDRAPAVVAAWAAAHPAAAFIRGSGWGYGAFPPSGPHRRWLDAVVPDRPVFLKAIDGHSAWVNTAALRLAGITRETVAPAGGVIERDPVDGEPTGVLREWPAMLLVADRFPPPTFDEMLTAGRQFLERAARAGLTALHDAQGKDPHPELWLALEARDELTVRVTASRRLHQKKGAEQLEELLAAVGRWRSRLFRFTSAKVFIDGVVEGNTAFLLAPYADRPGYRGEPMWDSPDRLARLTAALGRAGLPIHVHAVGDGAVRFALDAIEAARALGAPAELRHQITHADLIDPADLPRFAALQVIANLQPAWFCRDRSYATITLPALGPERAGRLYPLASLLRHGTRVACSSDWPFSGDTVTFDPLEAIRTAVTRRAAGQPPGTELAPTEAVDLATMLDLYTLGSAYANQRETDTGSLEVGKLADLVAFDHDLTALPIDELPQARPLLTLLEGRPIWRAR</sequence>
<dbReference type="AlphaFoldDB" id="A0A367ZVK9"/>
<protein>
    <submittedName>
        <fullName evidence="2">Exoenzymes regulatory protein AepA</fullName>
    </submittedName>
</protein>
<dbReference type="PANTHER" id="PTHR22642">
    <property type="entry name" value="IMIDAZOLONEPROPIONASE"/>
    <property type="match status" value="1"/>
</dbReference>
<proteinExistence type="predicted"/>
<dbReference type="EMBL" id="QOQW01000002">
    <property type="protein sequence ID" value="RCK81392.1"/>
    <property type="molecule type" value="Genomic_DNA"/>
</dbReference>
<dbReference type="CDD" id="cd01300">
    <property type="entry name" value="YtcJ_like"/>
    <property type="match status" value="1"/>
</dbReference>
<dbReference type="SUPFAM" id="SSF51556">
    <property type="entry name" value="Metallo-dependent hydrolases"/>
    <property type="match status" value="1"/>
</dbReference>
<evidence type="ECO:0000259" key="1">
    <source>
        <dbReference type="Pfam" id="PF07969"/>
    </source>
</evidence>
<gene>
    <name evidence="2" type="ORF">OZSIB_2261</name>
</gene>
<dbReference type="PANTHER" id="PTHR22642:SF2">
    <property type="entry name" value="PROTEIN LONG AFTER FAR-RED 3"/>
    <property type="match status" value="1"/>
</dbReference>
<evidence type="ECO:0000313" key="2">
    <source>
        <dbReference type="EMBL" id="RCK81392.1"/>
    </source>
</evidence>
<dbReference type="InterPro" id="IPR013108">
    <property type="entry name" value="Amidohydro_3"/>
</dbReference>
<dbReference type="SUPFAM" id="SSF51338">
    <property type="entry name" value="Composite domain of metallo-dependent hydrolases"/>
    <property type="match status" value="1"/>
</dbReference>
<name>A0A367ZVK9_9BACT</name>
<feature type="domain" description="Amidohydrolase 3" evidence="1">
    <location>
        <begin position="53"/>
        <end position="543"/>
    </location>
</feature>
<dbReference type="Gene3D" id="2.30.40.10">
    <property type="entry name" value="Urease, subunit C, domain 1"/>
    <property type="match status" value="1"/>
</dbReference>
<dbReference type="InterPro" id="IPR032466">
    <property type="entry name" value="Metal_Hydrolase"/>
</dbReference>
<dbReference type="Proteomes" id="UP000252355">
    <property type="component" value="Unassembled WGS sequence"/>
</dbReference>
<evidence type="ECO:0000313" key="3">
    <source>
        <dbReference type="Proteomes" id="UP000252355"/>
    </source>
</evidence>
<dbReference type="Gene3D" id="3.10.310.70">
    <property type="match status" value="1"/>
</dbReference>
<dbReference type="GO" id="GO:0016810">
    <property type="term" value="F:hydrolase activity, acting on carbon-nitrogen (but not peptide) bonds"/>
    <property type="evidence" value="ECO:0007669"/>
    <property type="project" value="InterPro"/>
</dbReference>
<organism evidence="2 3">
    <name type="scientific">Candidatus Ozemobacter sibiricus</name>
    <dbReference type="NCBI Taxonomy" id="2268124"/>
    <lineage>
        <taxon>Bacteria</taxon>
        <taxon>Candidatus Ozemobacteria</taxon>
        <taxon>Candidatus Ozemobacterales</taxon>
        <taxon>Candidatus Ozemobacteraceae</taxon>
        <taxon>Candidatus Ozemobacter</taxon>
    </lineage>
</organism>
<dbReference type="Gene3D" id="3.20.20.140">
    <property type="entry name" value="Metal-dependent hydrolases"/>
    <property type="match status" value="1"/>
</dbReference>
<comment type="caution">
    <text evidence="2">The sequence shown here is derived from an EMBL/GenBank/DDBJ whole genome shotgun (WGS) entry which is preliminary data.</text>
</comment>
<accession>A0A367ZVK9</accession>
<dbReference type="Pfam" id="PF07969">
    <property type="entry name" value="Amidohydro_3"/>
    <property type="match status" value="1"/>
</dbReference>
<dbReference type="InterPro" id="IPR033932">
    <property type="entry name" value="YtcJ-like"/>
</dbReference>